<dbReference type="InterPro" id="IPR017453">
    <property type="entry name" value="GCV_H_sub"/>
</dbReference>
<dbReference type="GO" id="GO:0005829">
    <property type="term" value="C:cytosol"/>
    <property type="evidence" value="ECO:0007669"/>
    <property type="project" value="TreeGrafter"/>
</dbReference>
<dbReference type="NCBIfam" id="TIGR00527">
    <property type="entry name" value="gcvH"/>
    <property type="match status" value="1"/>
</dbReference>
<dbReference type="EMBL" id="UOET01000157">
    <property type="protein sequence ID" value="VAW27780.1"/>
    <property type="molecule type" value="Genomic_DNA"/>
</dbReference>
<comment type="similarity">
    <text evidence="1">Belongs to the GcvH family.</text>
</comment>
<dbReference type="GO" id="GO:0019464">
    <property type="term" value="P:glycine decarboxylation via glycine cleavage system"/>
    <property type="evidence" value="ECO:0007669"/>
    <property type="project" value="InterPro"/>
</dbReference>
<accession>A0A3B0UF85</accession>
<feature type="domain" description="Lipoyl-binding" evidence="3">
    <location>
        <begin position="22"/>
        <end position="104"/>
    </location>
</feature>
<evidence type="ECO:0000256" key="1">
    <source>
        <dbReference type="ARBA" id="ARBA00009249"/>
    </source>
</evidence>
<dbReference type="PANTHER" id="PTHR11715:SF3">
    <property type="entry name" value="GLYCINE CLEAVAGE SYSTEM H PROTEIN-RELATED"/>
    <property type="match status" value="1"/>
</dbReference>
<dbReference type="InterPro" id="IPR000089">
    <property type="entry name" value="Biotin_lipoyl"/>
</dbReference>
<keyword evidence="2" id="KW-0450">Lipoyl</keyword>
<proteinExistence type="inferred from homology"/>
<dbReference type="InterPro" id="IPR002930">
    <property type="entry name" value="GCV_H"/>
</dbReference>
<dbReference type="PROSITE" id="PS00189">
    <property type="entry name" value="LIPOYL"/>
    <property type="match status" value="1"/>
</dbReference>
<dbReference type="Gene3D" id="2.40.50.100">
    <property type="match status" value="1"/>
</dbReference>
<dbReference type="GO" id="GO:0009249">
    <property type="term" value="P:protein lipoylation"/>
    <property type="evidence" value="ECO:0007669"/>
    <property type="project" value="TreeGrafter"/>
</dbReference>
<gene>
    <name evidence="4" type="ORF">MNBD_BACTEROID07-1526</name>
</gene>
<dbReference type="SUPFAM" id="SSF51230">
    <property type="entry name" value="Single hybrid motif"/>
    <property type="match status" value="1"/>
</dbReference>
<dbReference type="Pfam" id="PF01597">
    <property type="entry name" value="GCV_H"/>
    <property type="match status" value="1"/>
</dbReference>
<sequence length="126" mass="14057">MNIPEKLKYSDDHEWVRVEGDEAYIGITDFAQNELGDIVFVEVETIDETLEKGEAFGTVEAVKTVSDLLLPVGGTILELNEKLEDEPEVINKDPYGEGWIVKIKVSNPAEVDEMLDAAAYKKLIES</sequence>
<dbReference type="InterPro" id="IPR003016">
    <property type="entry name" value="2-oxoA_DH_lipoyl-BS"/>
</dbReference>
<dbReference type="AlphaFoldDB" id="A0A3B0UF85"/>
<dbReference type="CDD" id="cd06848">
    <property type="entry name" value="GCS_H"/>
    <property type="match status" value="1"/>
</dbReference>
<dbReference type="PROSITE" id="PS50968">
    <property type="entry name" value="BIOTINYL_LIPOYL"/>
    <property type="match status" value="1"/>
</dbReference>
<dbReference type="InterPro" id="IPR033753">
    <property type="entry name" value="GCV_H/Fam206"/>
</dbReference>
<reference evidence="4" key="1">
    <citation type="submission" date="2018-06" db="EMBL/GenBank/DDBJ databases">
        <authorList>
            <person name="Zhirakovskaya E."/>
        </authorList>
    </citation>
    <scope>NUCLEOTIDE SEQUENCE</scope>
</reference>
<name>A0A3B0UF85_9ZZZZ</name>
<dbReference type="NCBIfam" id="NF002270">
    <property type="entry name" value="PRK01202.1"/>
    <property type="match status" value="1"/>
</dbReference>
<evidence type="ECO:0000259" key="3">
    <source>
        <dbReference type="PROSITE" id="PS50968"/>
    </source>
</evidence>
<protein>
    <submittedName>
        <fullName evidence="4">Glycine cleavage system H protein</fullName>
    </submittedName>
</protein>
<evidence type="ECO:0000313" key="4">
    <source>
        <dbReference type="EMBL" id="VAW27780.1"/>
    </source>
</evidence>
<dbReference type="HAMAP" id="MF_00272">
    <property type="entry name" value="GcvH"/>
    <property type="match status" value="1"/>
</dbReference>
<dbReference type="PANTHER" id="PTHR11715">
    <property type="entry name" value="GLYCINE CLEAVAGE SYSTEM H PROTEIN"/>
    <property type="match status" value="1"/>
</dbReference>
<dbReference type="GO" id="GO:0005960">
    <property type="term" value="C:glycine cleavage complex"/>
    <property type="evidence" value="ECO:0007669"/>
    <property type="project" value="InterPro"/>
</dbReference>
<dbReference type="InterPro" id="IPR011053">
    <property type="entry name" value="Single_hybrid_motif"/>
</dbReference>
<organism evidence="4">
    <name type="scientific">hydrothermal vent metagenome</name>
    <dbReference type="NCBI Taxonomy" id="652676"/>
    <lineage>
        <taxon>unclassified sequences</taxon>
        <taxon>metagenomes</taxon>
        <taxon>ecological metagenomes</taxon>
    </lineage>
</organism>
<evidence type="ECO:0000256" key="2">
    <source>
        <dbReference type="ARBA" id="ARBA00022823"/>
    </source>
</evidence>